<dbReference type="AlphaFoldDB" id="A0A2I1BSF2"/>
<evidence type="ECO:0000313" key="3">
    <source>
        <dbReference type="Proteomes" id="UP000234474"/>
    </source>
</evidence>
<protein>
    <submittedName>
        <fullName evidence="2">Uncharacterized protein</fullName>
    </submittedName>
</protein>
<feature type="signal peptide" evidence="1">
    <location>
        <begin position="1"/>
        <end position="24"/>
    </location>
</feature>
<proteinExistence type="predicted"/>
<comment type="caution">
    <text evidence="2">The sequence shown here is derived from an EMBL/GenBank/DDBJ whole genome shotgun (WGS) entry which is preliminary data.</text>
</comment>
<dbReference type="STRING" id="1392255.A0A2I1BSF2"/>
<dbReference type="OrthoDB" id="2363873at2759"/>
<sequence>MFKPSAKHLLLAALVTQLLPSISALIDHRRLDPYSAMPQPRTLMISLFHPVPPPSCCPSLTSYMDPITATFEDEQYAQAGIPAGAFGSLTLRTCMPCRPSDSTLNRHVLLSYTFTADCPALGYIVVTIDHPYDAGIVRDVSFVLDQLYIPSVISRLIPRRIAPFMLMARSKRKNLTTDVSWGALWGRRLKVYEHGTFTDLAVAADLIWSQRGISGTDGRILWSIDGEEPIRLLLLIRADSLTLF</sequence>
<dbReference type="VEuPathDB" id="FungiDB:P174DRAFT_516622"/>
<accession>A0A2I1BSF2</accession>
<feature type="chain" id="PRO_5014140458" evidence="1">
    <location>
        <begin position="25"/>
        <end position="244"/>
    </location>
</feature>
<name>A0A2I1BSF2_ASPN1</name>
<evidence type="ECO:0000313" key="2">
    <source>
        <dbReference type="EMBL" id="PKX88254.1"/>
    </source>
</evidence>
<evidence type="ECO:0000256" key="1">
    <source>
        <dbReference type="SAM" id="SignalP"/>
    </source>
</evidence>
<reference evidence="3" key="1">
    <citation type="journal article" date="2018" name="Proc. Natl. Acad. Sci. U.S.A.">
        <title>Linking secondary metabolites to gene clusters through genome sequencing of six diverse Aspergillus species.</title>
        <authorList>
            <person name="Kaerboelling I."/>
            <person name="Vesth T.C."/>
            <person name="Frisvad J.C."/>
            <person name="Nybo J.L."/>
            <person name="Theobald S."/>
            <person name="Kuo A."/>
            <person name="Bowyer P."/>
            <person name="Matsuda Y."/>
            <person name="Mondo S."/>
            <person name="Lyhne E.K."/>
            <person name="Kogle M.E."/>
            <person name="Clum A."/>
            <person name="Lipzen A."/>
            <person name="Salamov A."/>
            <person name="Ngan C.Y."/>
            <person name="Daum C."/>
            <person name="Chiniquy J."/>
            <person name="Barry K."/>
            <person name="LaButti K."/>
            <person name="Haridas S."/>
            <person name="Simmons B.A."/>
            <person name="Magnuson J.K."/>
            <person name="Mortensen U.H."/>
            <person name="Larsen T.O."/>
            <person name="Grigoriev I.V."/>
            <person name="Baker S.E."/>
            <person name="Andersen M.R."/>
        </authorList>
    </citation>
    <scope>NUCLEOTIDE SEQUENCE [LARGE SCALE GENOMIC DNA]</scope>
    <source>
        <strain evidence="3">IBT 16806</strain>
    </source>
</reference>
<keyword evidence="1" id="KW-0732">Signal</keyword>
<organism evidence="2 3">
    <name type="scientific">Aspergillus novofumigatus (strain IBT 16806)</name>
    <dbReference type="NCBI Taxonomy" id="1392255"/>
    <lineage>
        <taxon>Eukaryota</taxon>
        <taxon>Fungi</taxon>
        <taxon>Dikarya</taxon>
        <taxon>Ascomycota</taxon>
        <taxon>Pezizomycotina</taxon>
        <taxon>Eurotiomycetes</taxon>
        <taxon>Eurotiomycetidae</taxon>
        <taxon>Eurotiales</taxon>
        <taxon>Aspergillaceae</taxon>
        <taxon>Aspergillus</taxon>
        <taxon>Aspergillus subgen. Fumigati</taxon>
    </lineage>
</organism>
<dbReference type="Proteomes" id="UP000234474">
    <property type="component" value="Unassembled WGS sequence"/>
</dbReference>
<gene>
    <name evidence="2" type="ORF">P174DRAFT_516622</name>
</gene>
<dbReference type="GeneID" id="36539694"/>
<dbReference type="RefSeq" id="XP_024676849.1">
    <property type="nucleotide sequence ID" value="XM_024832358.1"/>
</dbReference>
<dbReference type="EMBL" id="MSZS01000025">
    <property type="protein sequence ID" value="PKX88254.1"/>
    <property type="molecule type" value="Genomic_DNA"/>
</dbReference>
<keyword evidence="3" id="KW-1185">Reference proteome</keyword>